<keyword evidence="1" id="KW-0472">Membrane</keyword>
<dbReference type="EMBL" id="QLZR01000001">
    <property type="protein sequence ID" value="RAZ81436.1"/>
    <property type="molecule type" value="Genomic_DNA"/>
</dbReference>
<protein>
    <submittedName>
        <fullName evidence="2">Uncharacterized protein</fullName>
    </submittedName>
</protein>
<evidence type="ECO:0000313" key="2">
    <source>
        <dbReference type="EMBL" id="RAZ81436.1"/>
    </source>
</evidence>
<keyword evidence="1" id="KW-1133">Transmembrane helix</keyword>
<dbReference type="Proteomes" id="UP000251002">
    <property type="component" value="Unassembled WGS sequence"/>
</dbReference>
<keyword evidence="1" id="KW-0812">Transmembrane</keyword>
<proteinExistence type="predicted"/>
<accession>A0A365L7M4</accession>
<dbReference type="RefSeq" id="WP_112221999.1">
    <property type="nucleotide sequence ID" value="NZ_CP047673.1"/>
</dbReference>
<sequence length="103" mass="12054">MDVDTVLNLYIFFLAAAAVLCMVIAWFITRISENLLIGFISIFIASLLSLMLIFGWFQSMTMNAAEETIHWVFSYGLVLLLYPIYLFVNWFILKRARRFRAED</sequence>
<evidence type="ECO:0000313" key="3">
    <source>
        <dbReference type="Proteomes" id="UP000251002"/>
    </source>
</evidence>
<organism evidence="2 3">
    <name type="scientific">Planococcus halotolerans</name>
    <dbReference type="NCBI Taxonomy" id="2233542"/>
    <lineage>
        <taxon>Bacteria</taxon>
        <taxon>Bacillati</taxon>
        <taxon>Bacillota</taxon>
        <taxon>Bacilli</taxon>
        <taxon>Bacillales</taxon>
        <taxon>Caryophanaceae</taxon>
        <taxon>Planococcus</taxon>
    </lineage>
</organism>
<feature type="transmembrane region" description="Helical" evidence="1">
    <location>
        <begin position="6"/>
        <end position="28"/>
    </location>
</feature>
<evidence type="ECO:0000256" key="1">
    <source>
        <dbReference type="SAM" id="Phobius"/>
    </source>
</evidence>
<gene>
    <name evidence="2" type="ORF">DP120_03940</name>
</gene>
<keyword evidence="3" id="KW-1185">Reference proteome</keyword>
<dbReference type="AlphaFoldDB" id="A0A365L7M4"/>
<reference evidence="2 3" key="1">
    <citation type="submission" date="2018-06" db="EMBL/GenBank/DDBJ databases">
        <title>The draft genome sequences of strains SCU63 and S1.</title>
        <authorList>
            <person name="Gan L."/>
        </authorList>
    </citation>
    <scope>NUCLEOTIDE SEQUENCE [LARGE SCALE GENOMIC DNA]</scope>
    <source>
        <strain evidence="2 3">SCU63</strain>
    </source>
</reference>
<name>A0A365L7M4_9BACL</name>
<comment type="caution">
    <text evidence="2">The sequence shown here is derived from an EMBL/GenBank/DDBJ whole genome shotgun (WGS) entry which is preliminary data.</text>
</comment>
<feature type="transmembrane region" description="Helical" evidence="1">
    <location>
        <begin position="69"/>
        <end position="93"/>
    </location>
</feature>
<feature type="transmembrane region" description="Helical" evidence="1">
    <location>
        <begin position="35"/>
        <end position="57"/>
    </location>
</feature>